<feature type="domain" description="Response regulatory" evidence="3">
    <location>
        <begin position="4"/>
        <end position="116"/>
    </location>
</feature>
<gene>
    <name evidence="4" type="primary">cheY</name>
    <name evidence="4" type="ORF">KsCSTR_31740</name>
</gene>
<evidence type="ECO:0000313" key="4">
    <source>
        <dbReference type="EMBL" id="QII12553.1"/>
    </source>
</evidence>
<dbReference type="GO" id="GO:0000160">
    <property type="term" value="P:phosphorelay signal transduction system"/>
    <property type="evidence" value="ECO:0007669"/>
    <property type="project" value="InterPro"/>
</dbReference>
<dbReference type="Gene3D" id="3.40.50.2300">
    <property type="match status" value="1"/>
</dbReference>
<dbReference type="SMART" id="SM00448">
    <property type="entry name" value="REC"/>
    <property type="match status" value="1"/>
</dbReference>
<dbReference type="InterPro" id="IPR011006">
    <property type="entry name" value="CheY-like_superfamily"/>
</dbReference>
<dbReference type="Proteomes" id="UP000501926">
    <property type="component" value="Chromosome"/>
</dbReference>
<reference evidence="4 5" key="1">
    <citation type="submission" date="2020-02" db="EMBL/GenBank/DDBJ databases">
        <title>Newly sequenced genome of strain CSTR1 showed variability in Candidatus Kuenenia stuttgartiensis genomes.</title>
        <authorList>
            <person name="Ding C."/>
            <person name="Adrian L."/>
        </authorList>
    </citation>
    <scope>NUCLEOTIDE SEQUENCE [LARGE SCALE GENOMIC DNA]</scope>
    <source>
        <strain evidence="4 5">CSTR1</strain>
    </source>
</reference>
<dbReference type="InterPro" id="IPR050595">
    <property type="entry name" value="Bact_response_regulator"/>
</dbReference>
<evidence type="ECO:0000259" key="3">
    <source>
        <dbReference type="PROSITE" id="PS50110"/>
    </source>
</evidence>
<evidence type="ECO:0000256" key="2">
    <source>
        <dbReference type="PROSITE-ProRule" id="PRU00169"/>
    </source>
</evidence>
<dbReference type="Pfam" id="PF00072">
    <property type="entry name" value="Response_reg"/>
    <property type="match status" value="1"/>
</dbReference>
<keyword evidence="1 2" id="KW-0597">Phosphoprotein</keyword>
<organism evidence="4 5">
    <name type="scientific">Kuenenia stuttgartiensis</name>
    <dbReference type="NCBI Taxonomy" id="174633"/>
    <lineage>
        <taxon>Bacteria</taxon>
        <taxon>Pseudomonadati</taxon>
        <taxon>Planctomycetota</taxon>
        <taxon>Candidatus Brocadiia</taxon>
        <taxon>Candidatus Brocadiales</taxon>
        <taxon>Candidatus Brocadiaceae</taxon>
        <taxon>Candidatus Kuenenia</taxon>
    </lineage>
</organism>
<protein>
    <submittedName>
        <fullName evidence="4">Putative two-component response regulator CheY</fullName>
    </submittedName>
</protein>
<dbReference type="SUPFAM" id="SSF52172">
    <property type="entry name" value="CheY-like"/>
    <property type="match status" value="1"/>
</dbReference>
<accession>A0A6G7GTA4</accession>
<dbReference type="EMBL" id="CP049055">
    <property type="protein sequence ID" value="QII12553.1"/>
    <property type="molecule type" value="Genomic_DNA"/>
</dbReference>
<dbReference type="AlphaFoldDB" id="A0A6G7GTA4"/>
<proteinExistence type="predicted"/>
<sequence length="119" mass="13606">MLKTILVVEDDKNQLLLYKQELESEGYNVITARNGVEGIKVVNDYLPDIIVMDIIMPKMDGLEAMGKILSKHRKIPIIISTAFSCYKVSFLSWSADAYIRKSSDLQELKNKIKELLENK</sequence>
<dbReference type="PROSITE" id="PS50110">
    <property type="entry name" value="RESPONSE_REGULATORY"/>
    <property type="match status" value="1"/>
</dbReference>
<dbReference type="RefSeq" id="WP_230405670.1">
    <property type="nucleotide sequence ID" value="NZ_CP049055.1"/>
</dbReference>
<dbReference type="InterPro" id="IPR001789">
    <property type="entry name" value="Sig_transdc_resp-reg_receiver"/>
</dbReference>
<dbReference type="PANTHER" id="PTHR44591:SF18">
    <property type="entry name" value="REGULATORY PROTEIN"/>
    <property type="match status" value="1"/>
</dbReference>
<dbReference type="PANTHER" id="PTHR44591">
    <property type="entry name" value="STRESS RESPONSE REGULATOR PROTEIN 1"/>
    <property type="match status" value="1"/>
</dbReference>
<feature type="modified residue" description="4-aspartylphosphate" evidence="2">
    <location>
        <position position="53"/>
    </location>
</feature>
<evidence type="ECO:0000256" key="1">
    <source>
        <dbReference type="ARBA" id="ARBA00022553"/>
    </source>
</evidence>
<evidence type="ECO:0000313" key="5">
    <source>
        <dbReference type="Proteomes" id="UP000501926"/>
    </source>
</evidence>
<name>A0A6G7GTA4_KUEST</name>